<dbReference type="Proteomes" id="UP001162131">
    <property type="component" value="Unassembled WGS sequence"/>
</dbReference>
<accession>A0AAU9J371</accession>
<dbReference type="AlphaFoldDB" id="A0AAU9J371"/>
<dbReference type="EMBL" id="CAJZBQ010000032">
    <property type="protein sequence ID" value="CAG9322613.1"/>
    <property type="molecule type" value="Genomic_DNA"/>
</dbReference>
<protein>
    <submittedName>
        <fullName evidence="2">Uncharacterized protein</fullName>
    </submittedName>
</protein>
<keyword evidence="3" id="KW-1185">Reference proteome</keyword>
<organism evidence="2 3">
    <name type="scientific">Blepharisma stoltei</name>
    <dbReference type="NCBI Taxonomy" id="1481888"/>
    <lineage>
        <taxon>Eukaryota</taxon>
        <taxon>Sar</taxon>
        <taxon>Alveolata</taxon>
        <taxon>Ciliophora</taxon>
        <taxon>Postciliodesmatophora</taxon>
        <taxon>Heterotrichea</taxon>
        <taxon>Heterotrichida</taxon>
        <taxon>Blepharismidae</taxon>
        <taxon>Blepharisma</taxon>
    </lineage>
</organism>
<feature type="compositionally biased region" description="Low complexity" evidence="1">
    <location>
        <begin position="9"/>
        <end position="22"/>
    </location>
</feature>
<name>A0AAU9J371_9CILI</name>
<feature type="region of interest" description="Disordered" evidence="1">
    <location>
        <begin position="1"/>
        <end position="88"/>
    </location>
</feature>
<evidence type="ECO:0000313" key="2">
    <source>
        <dbReference type="EMBL" id="CAG9322613.1"/>
    </source>
</evidence>
<comment type="caution">
    <text evidence="2">The sequence shown here is derived from an EMBL/GenBank/DDBJ whole genome shotgun (WGS) entry which is preliminary data.</text>
</comment>
<feature type="region of interest" description="Disordered" evidence="1">
    <location>
        <begin position="159"/>
        <end position="181"/>
    </location>
</feature>
<evidence type="ECO:0000313" key="3">
    <source>
        <dbReference type="Proteomes" id="UP001162131"/>
    </source>
</evidence>
<gene>
    <name evidence="2" type="ORF">BSTOLATCC_MIC31738</name>
</gene>
<sequence length="227" mass="26450">MSNNLPKFLKSLLSESSSSSHYNSHKSKSSFTNSPYLNSLVSSQSSSNRPKPYHPRAFSHGSLTYRPRASPDKPKNSSVKHRKTSSEKSLRNLLKHLEGKQIVKAPQIYPNQVFADYYDKKGNHDRLVEINESIEVYNVPMKNIKYELENYKNNRFENSKTSRESWKEIKKEKKANPKPPAAREKIISTLNDSKYKTVVEKEEVSHLIRPMCVERHLYDKNRFRFSD</sequence>
<feature type="compositionally biased region" description="Low complexity" evidence="1">
    <location>
        <begin position="34"/>
        <end position="48"/>
    </location>
</feature>
<reference evidence="2" key="1">
    <citation type="submission" date="2021-09" db="EMBL/GenBank/DDBJ databases">
        <authorList>
            <consortium name="AG Swart"/>
            <person name="Singh M."/>
            <person name="Singh A."/>
            <person name="Seah K."/>
            <person name="Emmerich C."/>
        </authorList>
    </citation>
    <scope>NUCLEOTIDE SEQUENCE</scope>
    <source>
        <strain evidence="2">ATCC30299</strain>
    </source>
</reference>
<evidence type="ECO:0000256" key="1">
    <source>
        <dbReference type="SAM" id="MobiDB-lite"/>
    </source>
</evidence>
<proteinExistence type="predicted"/>